<dbReference type="PIRSF" id="PIRSF017849">
    <property type="entry name" value="Conjugal_transfer_TraD"/>
    <property type="match status" value="1"/>
</dbReference>
<dbReference type="InterPro" id="IPR016703">
    <property type="entry name" value="Conjugal_tfr_TraD_b/g-type"/>
</dbReference>
<proteinExistence type="predicted"/>
<keyword evidence="2" id="KW-0614">Plasmid</keyword>
<geneLocation type="plasmid" evidence="2">
    <name>pI2</name>
</geneLocation>
<dbReference type="RefSeq" id="WP_014386462.1">
    <property type="nucleotide sequence ID" value="NC_016978.1"/>
</dbReference>
<gene>
    <name evidence="2" type="primary">traD</name>
</gene>
<name>G9C9X6_COMTE</name>
<dbReference type="EMBL" id="JF274989">
    <property type="protein sequence ID" value="AEX00591.1"/>
    <property type="molecule type" value="Genomic_DNA"/>
</dbReference>
<reference evidence="2" key="1">
    <citation type="journal article" date="2001" name="Appl. Environ. Microbiol.">
        <title>Genetic diversity among 3-chloroaniline- and aniline-degrading strains of the Comamonadaceae.</title>
        <authorList>
            <person name="Boon N."/>
            <person name="Goris J."/>
            <person name="De Vos P."/>
            <person name="Verstraete W."/>
            <person name="Top E.M."/>
        </authorList>
    </citation>
    <scope>NUCLEOTIDE SEQUENCE</scope>
    <source>
        <strain evidence="2">I2</strain>
        <plasmid evidence="2">pI2</plasmid>
    </source>
</reference>
<feature type="region of interest" description="Disordered" evidence="1">
    <location>
        <begin position="64"/>
        <end position="100"/>
    </location>
</feature>
<organism evidence="2">
    <name type="scientific">Comamonas testosteroni</name>
    <name type="common">Pseudomonas testosteroni</name>
    <dbReference type="NCBI Taxonomy" id="285"/>
    <lineage>
        <taxon>Bacteria</taxon>
        <taxon>Pseudomonadati</taxon>
        <taxon>Pseudomonadota</taxon>
        <taxon>Betaproteobacteria</taxon>
        <taxon>Burkholderiales</taxon>
        <taxon>Comamonadaceae</taxon>
        <taxon>Comamonas</taxon>
    </lineage>
</organism>
<dbReference type="AlphaFoldDB" id="G9C9X6"/>
<accession>G9C9X6</accession>
<evidence type="ECO:0000256" key="1">
    <source>
        <dbReference type="SAM" id="MobiDB-lite"/>
    </source>
</evidence>
<protein>
    <submittedName>
        <fullName evidence="2">TraD</fullName>
    </submittedName>
</protein>
<reference evidence="2" key="2">
    <citation type="journal article" date="2012" name="Appl. Environ. Microbiol.">
        <title>Role of IncP-1beta Plasmids pWDL7::rfp and pNB8c in Chloroaniline Catabolism as Determined by Genomic and Functional Analyses.</title>
        <authorList>
            <person name="Krol J.E."/>
            <person name="Penrod J.T."/>
            <person name="McCaslin H."/>
            <person name="Rogers L.M."/>
            <person name="Yano H."/>
            <person name="Stancik A.D."/>
            <person name="Dejonghe W."/>
            <person name="Brown C.J."/>
            <person name="Parales R.E."/>
            <person name="Wuertz S."/>
            <person name="Top E.M."/>
        </authorList>
    </citation>
    <scope>NUCLEOTIDE SEQUENCE</scope>
    <source>
        <strain evidence="2">I2</strain>
        <plasmid evidence="2">pI2</plasmid>
    </source>
</reference>
<sequence>MNQQNTTQADDVLPELPAIDDNAAAAGALREKLGDAATFQATQAEFDPEEAERAGAFVEDALSEQDAAKSGEDLAALGSQGDDQAPSFITEGGQSHDLPPFVYTTNIRELSIGSGRFVDETIARKKAQEG</sequence>
<evidence type="ECO:0000313" key="2">
    <source>
        <dbReference type="EMBL" id="AEX00591.1"/>
    </source>
</evidence>